<dbReference type="InterPro" id="IPR017853">
    <property type="entry name" value="GH"/>
</dbReference>
<feature type="domain" description="Glycoside hydrolase family 3 C-terminal" evidence="9">
    <location>
        <begin position="546"/>
        <end position="648"/>
    </location>
</feature>
<keyword evidence="4" id="KW-0732">Signal</keyword>
<comment type="caution">
    <text evidence="10">The sequence shown here is derived from an EMBL/GenBank/DDBJ whole genome shotgun (WGS) entry which is preliminary data.</text>
</comment>
<dbReference type="InterPro" id="IPR036962">
    <property type="entry name" value="Glyco_hydro_3_N_sf"/>
</dbReference>
<protein>
    <recommendedName>
        <fullName evidence="3">beta-glucosidase</fullName>
        <ecNumber evidence="3">3.2.1.21</ecNumber>
    </recommendedName>
</protein>
<feature type="transmembrane region" description="Helical" evidence="7">
    <location>
        <begin position="7"/>
        <end position="26"/>
    </location>
</feature>
<proteinExistence type="inferred from homology"/>
<keyword evidence="7" id="KW-0472">Membrane</keyword>
<dbReference type="PRINTS" id="PR00133">
    <property type="entry name" value="GLHYDRLASE3"/>
</dbReference>
<comment type="similarity">
    <text evidence="2">Belongs to the glycosyl hydrolase 3 family.</text>
</comment>
<evidence type="ECO:0000259" key="9">
    <source>
        <dbReference type="Pfam" id="PF01915"/>
    </source>
</evidence>
<dbReference type="PANTHER" id="PTHR30620">
    <property type="entry name" value="PERIPLASMIC BETA-GLUCOSIDASE-RELATED"/>
    <property type="match status" value="1"/>
</dbReference>
<dbReference type="InterPro" id="IPR001764">
    <property type="entry name" value="Glyco_hydro_3_N"/>
</dbReference>
<evidence type="ECO:0000256" key="6">
    <source>
        <dbReference type="ARBA" id="ARBA00023295"/>
    </source>
</evidence>
<dbReference type="Proteomes" id="UP000276603">
    <property type="component" value="Unassembled WGS sequence"/>
</dbReference>
<dbReference type="AlphaFoldDB" id="A0A3B0BTX4"/>
<dbReference type="InterPro" id="IPR051915">
    <property type="entry name" value="Cellulose_Degrad_GH3"/>
</dbReference>
<dbReference type="Pfam" id="PF01915">
    <property type="entry name" value="Glyco_hydro_3_C"/>
    <property type="match status" value="1"/>
</dbReference>
<evidence type="ECO:0000256" key="3">
    <source>
        <dbReference type="ARBA" id="ARBA00012744"/>
    </source>
</evidence>
<gene>
    <name evidence="10" type="ORF">D7Z94_23430</name>
</gene>
<evidence type="ECO:0000259" key="8">
    <source>
        <dbReference type="Pfam" id="PF00933"/>
    </source>
</evidence>
<dbReference type="InterPro" id="IPR036881">
    <property type="entry name" value="Glyco_hydro_3_C_sf"/>
</dbReference>
<name>A0A3B0BTX4_9FLAO</name>
<evidence type="ECO:0000256" key="5">
    <source>
        <dbReference type="ARBA" id="ARBA00022801"/>
    </source>
</evidence>
<accession>A0A3B0BTX4</accession>
<dbReference type="Pfam" id="PF00933">
    <property type="entry name" value="Glyco_hydro_3"/>
    <property type="match status" value="1"/>
</dbReference>
<dbReference type="EC" id="3.2.1.21" evidence="3"/>
<evidence type="ECO:0000313" key="11">
    <source>
        <dbReference type="Proteomes" id="UP000276603"/>
    </source>
</evidence>
<dbReference type="GO" id="GO:0009251">
    <property type="term" value="P:glucan catabolic process"/>
    <property type="evidence" value="ECO:0007669"/>
    <property type="project" value="TreeGrafter"/>
</dbReference>
<dbReference type="InterPro" id="IPR002772">
    <property type="entry name" value="Glyco_hydro_3_C"/>
</dbReference>
<evidence type="ECO:0000256" key="4">
    <source>
        <dbReference type="ARBA" id="ARBA00022729"/>
    </source>
</evidence>
<dbReference type="SUPFAM" id="SSF52279">
    <property type="entry name" value="Beta-D-glucan exohydrolase, C-terminal domain"/>
    <property type="match status" value="1"/>
</dbReference>
<dbReference type="Gene3D" id="3.20.20.300">
    <property type="entry name" value="Glycoside hydrolase, family 3, N-terminal domain"/>
    <property type="match status" value="1"/>
</dbReference>
<keyword evidence="7" id="KW-0812">Transmembrane</keyword>
<sequence length="650" mass="72164">MKKFLKITGFILAGLILILLLIYLVFTIKWHRESAANMELAGDEAPVLTANGYQFRDLNKNGKLDVYEDSRAPLEKRVENLISQMNLDEKAGLMFAHFLGMEQDGSLLEIPTFSDPFSFMTESTSGTILKKKMNHVQNLGGASAKVYATWNNNLQKFAERTRLGIPVTLISDPRHGTMAMPGASAEAKWISVWPSQLGLGAIGDTVLVREFGDIARQEYLALGIRLAQHPMADIATDPRWARINGTFGEDARLSAALTKAYIQGFQGDSLGPQSVACQTKHFAGGGPQEDGWDAHFKSGKGQAYPGDNFDYHLIPFTEGAFMANTAQIMPYYGVPKGQVKEEVGFSFSREMIQELLRDSLKFDGVVATDWGIISDMVVKDASAWGVEHLSEKERVKKVLDAGCDVFGGEYVTEHIIDLVETGEVSEERIDISIRRILRDKFRLGLFDNPYVDLDGVDIVGNPGFVRKGREAQRKSLVLLKNEGKLLPLSANTKIYLEGMEQKGLNEKFPQIVEDIDEADIIVQKLETPSSPPEGGSLLERLIPQGRLDFPKDEKEEILERTRSKPTITVLTIQRPPVIPEINAASKAVIADFECEDDIILELIFGKFNPSGKLPIEIPSSVEAVEKQLEDVPYDSENPLYPYGHGLSYSY</sequence>
<reference evidence="10 11" key="1">
    <citation type="submission" date="2018-10" db="EMBL/GenBank/DDBJ databases">
        <title>Ulvibacterium marinum gen. nov., sp. nov., a novel marine bacterium of the family Flavobacteriaceae, isolated from a culture of the green alga Ulva prolifera.</title>
        <authorList>
            <person name="Zhang Z."/>
        </authorList>
    </citation>
    <scope>NUCLEOTIDE SEQUENCE [LARGE SCALE GENOMIC DNA]</scope>
    <source>
        <strain evidence="10 11">CCMM003</strain>
    </source>
</reference>
<dbReference type="Gene3D" id="3.40.50.1700">
    <property type="entry name" value="Glycoside hydrolase family 3 C-terminal domain"/>
    <property type="match status" value="2"/>
</dbReference>
<keyword evidence="7" id="KW-1133">Transmembrane helix</keyword>
<evidence type="ECO:0000313" key="10">
    <source>
        <dbReference type="EMBL" id="RKN76743.1"/>
    </source>
</evidence>
<keyword evidence="5 10" id="KW-0378">Hydrolase</keyword>
<dbReference type="SUPFAM" id="SSF51445">
    <property type="entry name" value="(Trans)glycosidases"/>
    <property type="match status" value="1"/>
</dbReference>
<comment type="catalytic activity">
    <reaction evidence="1">
        <text>Hydrolysis of terminal, non-reducing beta-D-glucosyl residues with release of beta-D-glucose.</text>
        <dbReference type="EC" id="3.2.1.21"/>
    </reaction>
</comment>
<dbReference type="OrthoDB" id="9805821at2"/>
<dbReference type="RefSeq" id="WP_120714090.1">
    <property type="nucleotide sequence ID" value="NZ_RBCJ01000006.1"/>
</dbReference>
<keyword evidence="11" id="KW-1185">Reference proteome</keyword>
<keyword evidence="6" id="KW-0326">Glycosidase</keyword>
<dbReference type="EMBL" id="RBCJ01000006">
    <property type="protein sequence ID" value="RKN76743.1"/>
    <property type="molecule type" value="Genomic_DNA"/>
</dbReference>
<dbReference type="PANTHER" id="PTHR30620:SF16">
    <property type="entry name" value="LYSOSOMAL BETA GLUCOSIDASE"/>
    <property type="match status" value="1"/>
</dbReference>
<evidence type="ECO:0000256" key="2">
    <source>
        <dbReference type="ARBA" id="ARBA00005336"/>
    </source>
</evidence>
<evidence type="ECO:0000256" key="7">
    <source>
        <dbReference type="SAM" id="Phobius"/>
    </source>
</evidence>
<organism evidence="10 11">
    <name type="scientific">Ulvibacterium marinum</name>
    <dbReference type="NCBI Taxonomy" id="2419782"/>
    <lineage>
        <taxon>Bacteria</taxon>
        <taxon>Pseudomonadati</taxon>
        <taxon>Bacteroidota</taxon>
        <taxon>Flavobacteriia</taxon>
        <taxon>Flavobacteriales</taxon>
        <taxon>Flavobacteriaceae</taxon>
        <taxon>Ulvibacterium</taxon>
    </lineage>
</organism>
<feature type="domain" description="Glycoside hydrolase family 3 N-terminal" evidence="8">
    <location>
        <begin position="148"/>
        <end position="438"/>
    </location>
</feature>
<dbReference type="GO" id="GO:0008422">
    <property type="term" value="F:beta-glucosidase activity"/>
    <property type="evidence" value="ECO:0007669"/>
    <property type="project" value="UniProtKB-EC"/>
</dbReference>
<evidence type="ECO:0000256" key="1">
    <source>
        <dbReference type="ARBA" id="ARBA00000448"/>
    </source>
</evidence>